<dbReference type="PRINTS" id="PR01341">
    <property type="entry name" value="SALSPVBPROT"/>
</dbReference>
<dbReference type="SUPFAM" id="SSF69318">
    <property type="entry name" value="Integrin alpha N-terminal domain"/>
    <property type="match status" value="1"/>
</dbReference>
<dbReference type="eggNOG" id="ENOG502QUQU">
    <property type="taxonomic scope" value="Eukaryota"/>
</dbReference>
<dbReference type="KEGG" id="nhe:NECHADRAFT_97262"/>
<dbReference type="InterPro" id="IPR022045">
    <property type="entry name" value="TcdB_toxin_mid/N"/>
</dbReference>
<evidence type="ECO:0008006" key="8">
    <source>
        <dbReference type="Google" id="ProtNLM"/>
    </source>
</evidence>
<dbReference type="EMBL" id="GG698924">
    <property type="protein sequence ID" value="EEU36965.1"/>
    <property type="molecule type" value="Genomic_DNA"/>
</dbReference>
<dbReference type="InterPro" id="IPR022044">
    <property type="entry name" value="TcdB_toxin_mid/C"/>
</dbReference>
<dbReference type="GO" id="GO:0005576">
    <property type="term" value="C:extracellular region"/>
    <property type="evidence" value="ECO:0007669"/>
    <property type="project" value="UniProtKB-SubCell"/>
</dbReference>
<feature type="domain" description="Insecticide toxin TcdB middle/C-terminal" evidence="4">
    <location>
        <begin position="944"/>
        <end position="1039"/>
    </location>
</feature>
<dbReference type="Pfam" id="PF03534">
    <property type="entry name" value="SpvB"/>
    <property type="match status" value="1"/>
</dbReference>
<sequence length="2174" mass="242007">MDGALHSNIFGFVFELHDSFSVSKSDVVSQQTTYGSWPRLTGPNLTAGPASTPGSAFGNKSFNTIAKLGGEKQHLKVGDGVPGFRTSFNVSGKGGGAFRPISENFSIIPVNGTLSLSLPIQTSPARGGFGPELSLSYSSESGNGPFGFGWDVNLPAVSRKTSQGIPRYGELDDDMTFSGMDIVPRLKSDGSIDVRQEPGFEIVSYRPRVDTQDLRIERWADTKDPVEVHWRTISSQNVTSIYGRDDSSRITDVSGSVKRIFSWLLCRSYDGSGNAMEYSYKPEDGDGIKQDGILPIWEKNRPLDVISRQRYIKRIRYGNRTPCRDLKDWDYLMWPQEWTFEVVFDYGEHKAQSPSTSGEQPWLSRKDAFSQGHSGFEVRTYRLCRRILMFHHFPEETGVSESLVSSTELTYNETEQGTFLYQYVMKGHSPAQPGGDNAPPTYLSQSLPAWTFNYTTTPRPSQLKATQAKVANLLSIPGVGSSVSEWLDLDGEGIPGLLTRLGDDTMCYQRNLGSAVFDHDTVFQSPQALIQQPSLKMVKSGRFDDLDKNGHLNFVAVDAHGRPQGYWEWGDQDSWSEYSDFPETPTGDAQSDVAVSIDLTGDGHADVLRSSGESGELTWEQNLGKQGFSGSQRSFSFSASSPPRLSQTPIAQTHVADMTGDGLADLVEISAERITYWPNLGHGIFGTAVEMGSPPVFGENLEFDQARLRLIDVDGSGTTDLLYLLLDDGAHLYYNLAGNRWSRRTFIPTLPRTVDPNSVFMLDILGQGTACLCWADTSVSGQTDIRYLDLMGGTKPHLLKGYSNGLGASTSVSYAPSTGFYLEDHAKGRPWTTKLPFPVQCVSSTKVVDQITGNSAMTEYAYHDGYYDPNEKTFSGFGMVETWTSEVITLGKDETLETPKTYTKSWFNLGNSLKVDEARFYMPSQVSSSLHGTSDRDRDQALFCLKGSSVRTEVYSLDDSGRENLPYSVEEMSYDVRQIQPRSINKYAVFQVTPRASVSTVLDRKQDDHRVSHEIVLKTNEFGAVEESLSIVYPRSSSFTLFDSHPEVAKNQAAGNVSFVKTWYTNSVDELHYFRNPIPWRHQDYEILRFSFKDMVDVDDVRTFNFMGLPCSKTESTYKALRSESRTYFKNGQLLQSLPGGQLEAYSLLDRTCSLALTLYVLSKLKDNQNEHGVAISLEEQLKQGGYIQLEDDPEGNWWTSSGQARFSPTDNDQLVNARTSFYTPTLFSDAFGNTSTVKMDRDYLMVEEVRDPLGNTISFGNDYHHLQPVKIIDHNSNIQQVTLDSLGRAIGVAMVGKAVQTQDNDDGDAIEPLVGEEGRRLLGKSGSCTVYCLNQFETWSSGQTSSRPESPSPAFLLEVSRDLSFRRSENPTLHVSVTYLDGHGAPLQQIHLNDLNKNDERWLVNAASVSGATGQVVRTFAPFFASTPNLAPVPIISSNATTVFCDGVGRAVAQLHPDHTWSKTVHSPWMTTDYGITDMISVANPHEDADVGHLFSRISSSRYLPSWRGINLQGTKQQQTAAVKSASYGTNPTTTHFGCCGLPVKTVQVADGKAHSRTFYYDFSGNKIRDVDSLGRVCEGMDDGDIVSLQDVNGSPLVSWNSRGISSRHSYDALRRETGRWTQHGSEAAKLTVQIVYGEDAPQVSDRNLKGQVWIIKDQSGKHTNNSFDIRGRCIEKAFSPAKEYKLLLDWNTSPSLLDGMCETQSYIHKAQFDNFDQTLEEEDPAGNRTVREFTLSGQVRQVTHQHVDIPGLQAYLQDSTFSADGLPLKMTYGNNTSTEFRYDKLSRQLISQRTTCKDGGRVTVLEDLTHAYDCVGRCIYTYDASEQTKYFQNTRIEPKREYTYDAIGQLTSASGRALLPSTGILHPYNATTGMNPTKGAVGGQQVYQYLESYEYDLAGNIEKMTHAAVNQPKASQWTRRYFYDSPSRFSTDSEVQMSNRLTSTTSGSLSEECGYSGDGGQVGCMTSLPQYSQLSWNSENLLGSSSTQCTKDDTPQTTYYVYDYSGKRVRKVTESFAKAGSPTRKERDTLCLDGVEIQLKFVANDVSHRTIAHVTGHELLALVESSTGERTLPRYQVGDNMELDNEGQLISYEEYSPFGAVTYSSMHQEVKASREYRFQRYKHDRETGLYHCGARYYCPWLGRWTSPDPSGDIDGPNLYQYLKLNMLLSTAV</sequence>
<dbReference type="Gene3D" id="2.180.10.10">
    <property type="entry name" value="RHS repeat-associated core"/>
    <property type="match status" value="1"/>
</dbReference>
<dbReference type="STRING" id="660122.C7ZFZ5"/>
<evidence type="ECO:0000259" key="4">
    <source>
        <dbReference type="Pfam" id="PF12255"/>
    </source>
</evidence>
<feature type="domain" description="Insecticide toxin TcdB middle/N-terminal" evidence="5">
    <location>
        <begin position="743"/>
        <end position="908"/>
    </location>
</feature>
<comment type="subcellular location">
    <subcellularLocation>
        <location evidence="1">Secreted</location>
    </subcellularLocation>
</comment>
<evidence type="ECO:0000313" key="6">
    <source>
        <dbReference type="EMBL" id="EEU36965.1"/>
    </source>
</evidence>
<reference evidence="6 7" key="1">
    <citation type="journal article" date="2009" name="PLoS Genet.">
        <title>The genome of Nectria haematococca: contribution of supernumerary chromosomes to gene expansion.</title>
        <authorList>
            <person name="Coleman J.J."/>
            <person name="Rounsley S.D."/>
            <person name="Rodriguez-Carres M."/>
            <person name="Kuo A."/>
            <person name="Wasmann C.C."/>
            <person name="Grimwood J."/>
            <person name="Schmutz J."/>
            <person name="Taga M."/>
            <person name="White G.J."/>
            <person name="Zhou S."/>
            <person name="Schwartz D.C."/>
            <person name="Freitag M."/>
            <person name="Ma L.J."/>
            <person name="Danchin E.G."/>
            <person name="Henrissat B."/>
            <person name="Coutinho P.M."/>
            <person name="Nelson D.R."/>
            <person name="Straney D."/>
            <person name="Napoli C.A."/>
            <person name="Barker B.M."/>
            <person name="Gribskov M."/>
            <person name="Rep M."/>
            <person name="Kroken S."/>
            <person name="Molnar I."/>
            <person name="Rensing C."/>
            <person name="Kennell J.C."/>
            <person name="Zamora J."/>
            <person name="Farman M.L."/>
            <person name="Selker E.U."/>
            <person name="Salamov A."/>
            <person name="Shapiro H."/>
            <person name="Pangilinan J."/>
            <person name="Lindquist E."/>
            <person name="Lamers C."/>
            <person name="Grigoriev I.V."/>
            <person name="Geiser D.M."/>
            <person name="Covert S.F."/>
            <person name="Temporini E."/>
            <person name="Vanetten H.D."/>
        </authorList>
    </citation>
    <scope>NUCLEOTIDE SEQUENCE [LARGE SCALE GENOMIC DNA]</scope>
    <source>
        <strain evidence="7">ATCC MYA-4622 / CBS 123669 / FGSC 9596 / NRRL 45880 / 77-13-4</strain>
    </source>
</reference>
<dbReference type="PANTHER" id="PTHR32305:SF15">
    <property type="entry name" value="PROTEIN RHSA-RELATED"/>
    <property type="match status" value="1"/>
</dbReference>
<proteinExistence type="predicted"/>
<dbReference type="NCBIfam" id="TIGR03696">
    <property type="entry name" value="Rhs_assc_core"/>
    <property type="match status" value="1"/>
</dbReference>
<name>C7ZFZ5_FUSV7</name>
<evidence type="ECO:0000256" key="2">
    <source>
        <dbReference type="ARBA" id="ARBA00022525"/>
    </source>
</evidence>
<dbReference type="Pfam" id="PF12256">
    <property type="entry name" value="TcdB_toxin_midN"/>
    <property type="match status" value="1"/>
</dbReference>
<dbReference type="InterPro" id="IPR028994">
    <property type="entry name" value="Integrin_alpha_N"/>
</dbReference>
<keyword evidence="7" id="KW-1185">Reference proteome</keyword>
<organism evidence="6 7">
    <name type="scientific">Fusarium vanettenii (strain ATCC MYA-4622 / CBS 123669 / FGSC 9596 / NRRL 45880 / 77-13-4)</name>
    <name type="common">Fusarium solani subsp. pisi</name>
    <dbReference type="NCBI Taxonomy" id="660122"/>
    <lineage>
        <taxon>Eukaryota</taxon>
        <taxon>Fungi</taxon>
        <taxon>Dikarya</taxon>
        <taxon>Ascomycota</taxon>
        <taxon>Pezizomycotina</taxon>
        <taxon>Sordariomycetes</taxon>
        <taxon>Hypocreomycetidae</taxon>
        <taxon>Hypocreales</taxon>
        <taxon>Nectriaceae</taxon>
        <taxon>Fusarium</taxon>
        <taxon>Fusarium solani species complex</taxon>
        <taxon>Fusarium vanettenii</taxon>
    </lineage>
</organism>
<gene>
    <name evidence="6" type="ORF">NECHADRAFT_97262</name>
</gene>
<dbReference type="OMA" id="WYYQRNE"/>
<keyword evidence="2" id="KW-0964">Secreted</keyword>
<evidence type="ECO:0000256" key="1">
    <source>
        <dbReference type="ARBA" id="ARBA00004613"/>
    </source>
</evidence>
<keyword evidence="3" id="KW-0843">Virulence</keyword>
<dbReference type="RefSeq" id="XP_003042678.1">
    <property type="nucleotide sequence ID" value="XM_003042632.1"/>
</dbReference>
<dbReference type="Proteomes" id="UP000005206">
    <property type="component" value="Chromosome 11"/>
</dbReference>
<evidence type="ECO:0000256" key="3">
    <source>
        <dbReference type="ARBA" id="ARBA00023026"/>
    </source>
</evidence>
<evidence type="ECO:0000259" key="5">
    <source>
        <dbReference type="Pfam" id="PF12256"/>
    </source>
</evidence>
<dbReference type="Pfam" id="PF12255">
    <property type="entry name" value="TcdB_toxin_midC"/>
    <property type="match status" value="1"/>
</dbReference>
<evidence type="ECO:0000313" key="7">
    <source>
        <dbReference type="Proteomes" id="UP000005206"/>
    </source>
</evidence>
<protein>
    <recommendedName>
        <fullName evidence="8">SpvB-domain-containing protein</fullName>
    </recommendedName>
</protein>
<dbReference type="InParanoid" id="C7ZFZ5"/>
<dbReference type="InterPro" id="IPR050708">
    <property type="entry name" value="T6SS_VgrG/RHS"/>
</dbReference>
<dbReference type="HOGENOM" id="CLU_000672_1_0_1"/>
<dbReference type="InterPro" id="IPR022385">
    <property type="entry name" value="Rhs_assc_core"/>
</dbReference>
<dbReference type="GeneID" id="9664817"/>
<dbReference type="GO" id="GO:0005737">
    <property type="term" value="C:cytoplasm"/>
    <property type="evidence" value="ECO:0007669"/>
    <property type="project" value="InterPro"/>
</dbReference>
<dbReference type="PANTHER" id="PTHR32305">
    <property type="match status" value="1"/>
</dbReference>
<dbReference type="VEuPathDB" id="FungiDB:NECHADRAFT_97262"/>
<accession>C7ZFZ5</accession>
<dbReference type="OrthoDB" id="5426877at2759"/>
<dbReference type="InterPro" id="IPR003284">
    <property type="entry name" value="Sal_SpvB"/>
</dbReference>